<protein>
    <submittedName>
        <fullName evidence="1">Uncharacterized protein</fullName>
    </submittedName>
</protein>
<dbReference type="AlphaFoldDB" id="A0A9P0KQ10"/>
<reference evidence="1" key="1">
    <citation type="submission" date="2022-03" db="EMBL/GenBank/DDBJ databases">
        <authorList>
            <person name="Sayadi A."/>
        </authorList>
    </citation>
    <scope>NUCLEOTIDE SEQUENCE</scope>
</reference>
<dbReference type="OrthoDB" id="8001944at2759"/>
<proteinExistence type="predicted"/>
<accession>A0A9P0KQ10</accession>
<sequence length="284" mass="32580">MKLGLQKCACLHIRRGKVQCRDNAEMLNGLKIRTLTEEDRYKYLGVLQASELDAAKTKELVRLKERVKHVLTKLSSSNIIQALNTWAFPDQVVPTRAHIKNLQNQPIESDRCRRCNTTAESIQHVVSGCSSLAPTEYLARHNMVAKIIHQGICKNHLILEHLKPAYKNTRGTSRAMPGFQSGIAEELGCLQTTVSRIFHDVLERIVQQAEEFIRFTNTKKQTMQAKGKWLTRFRFPTAIGVIDCTHIRLDGKPAQFGDEYNGMAEKIDMNFRRRRKYYSLLNEI</sequence>
<comment type="caution">
    <text evidence="1">The sequence shown here is derived from an EMBL/GenBank/DDBJ whole genome shotgun (WGS) entry which is preliminary data.</text>
</comment>
<dbReference type="PANTHER" id="PTHR35450">
    <property type="entry name" value="REVERSE TRANSCRIPTASE DOMAIN-CONTAINING PROTEIN"/>
    <property type="match status" value="1"/>
</dbReference>
<name>A0A9P0KQ10_ACAOB</name>
<dbReference type="PANTHER" id="PTHR35450:SF2">
    <property type="entry name" value="REVERSE TRANSCRIPTASE DOMAIN-CONTAINING PROTEIN"/>
    <property type="match status" value="1"/>
</dbReference>
<dbReference type="Proteomes" id="UP001152888">
    <property type="component" value="Unassembled WGS sequence"/>
</dbReference>
<keyword evidence="2" id="KW-1185">Reference proteome</keyword>
<gene>
    <name evidence="1" type="ORF">ACAOBT_LOCUS13406</name>
</gene>
<dbReference type="EMBL" id="CAKOFQ010006878">
    <property type="protein sequence ID" value="CAH1979375.1"/>
    <property type="molecule type" value="Genomic_DNA"/>
</dbReference>
<evidence type="ECO:0000313" key="2">
    <source>
        <dbReference type="Proteomes" id="UP001152888"/>
    </source>
</evidence>
<evidence type="ECO:0000313" key="1">
    <source>
        <dbReference type="EMBL" id="CAH1979375.1"/>
    </source>
</evidence>
<organism evidence="1 2">
    <name type="scientific">Acanthoscelides obtectus</name>
    <name type="common">Bean weevil</name>
    <name type="synonym">Bruchus obtectus</name>
    <dbReference type="NCBI Taxonomy" id="200917"/>
    <lineage>
        <taxon>Eukaryota</taxon>
        <taxon>Metazoa</taxon>
        <taxon>Ecdysozoa</taxon>
        <taxon>Arthropoda</taxon>
        <taxon>Hexapoda</taxon>
        <taxon>Insecta</taxon>
        <taxon>Pterygota</taxon>
        <taxon>Neoptera</taxon>
        <taxon>Endopterygota</taxon>
        <taxon>Coleoptera</taxon>
        <taxon>Polyphaga</taxon>
        <taxon>Cucujiformia</taxon>
        <taxon>Chrysomeloidea</taxon>
        <taxon>Chrysomelidae</taxon>
        <taxon>Bruchinae</taxon>
        <taxon>Bruchini</taxon>
        <taxon>Acanthoscelides</taxon>
    </lineage>
</organism>